<comment type="caution">
    <text evidence="2">The sequence shown here is derived from an EMBL/GenBank/DDBJ whole genome shotgun (WGS) entry which is preliminary data.</text>
</comment>
<accession>A0ABS8VQA1</accession>
<evidence type="ECO:0000313" key="2">
    <source>
        <dbReference type="EMBL" id="MCE0481513.1"/>
    </source>
</evidence>
<keyword evidence="3" id="KW-1185">Reference proteome</keyword>
<reference evidence="2 3" key="1">
    <citation type="journal article" date="2021" name="BMC Genomics">
        <title>Datura genome reveals duplications of psychoactive alkaloid biosynthetic genes and high mutation rate following tissue culture.</title>
        <authorList>
            <person name="Rajewski A."/>
            <person name="Carter-House D."/>
            <person name="Stajich J."/>
            <person name="Litt A."/>
        </authorList>
    </citation>
    <scope>NUCLEOTIDE SEQUENCE [LARGE SCALE GENOMIC DNA]</scope>
    <source>
        <strain evidence="2">AR-01</strain>
    </source>
</reference>
<dbReference type="PANTHER" id="PTHR47123:SF6">
    <property type="entry name" value="F-BOX PROTEIN SKIP23-LIKE ISOFORM X1"/>
    <property type="match status" value="1"/>
</dbReference>
<sequence length="321" mass="36718">MRSAEWLDIPPELWSDIAERVAENEMDHLRFRSICSLWRSSALPLRKSPLPSLPALPDPSHPKKRKKPTFVEKTVYLLQIPEDLWNLPLMKGFKRSFLIKVSKPFSGHKLRIENLLSRTSSPENKAKSSQFCGSVLNLWNLRVTELCKGHFCAVDIEGRTLLFDSSSFAATEISPPMVDNPNNFISGKRLVESCGELFLVELYTENTKVYRLSMEEKAWIQVESLGNRIFFIAEDCSFSLSAQEFPGNCVYFKDGEGKEYDEHLRFCGPKTSVYDLETGRLGGITSFPEHLEIFWPPPKWLEHSSLLTLVLLKTIIFEAPE</sequence>
<gene>
    <name evidence="2" type="ORF">HAX54_039315</name>
</gene>
<dbReference type="PANTHER" id="PTHR47123">
    <property type="entry name" value="F-BOX PROTEIN SKIP23"/>
    <property type="match status" value="1"/>
</dbReference>
<dbReference type="EMBL" id="JACEIK010005439">
    <property type="protein sequence ID" value="MCE0481513.1"/>
    <property type="molecule type" value="Genomic_DNA"/>
</dbReference>
<organism evidence="2 3">
    <name type="scientific">Datura stramonium</name>
    <name type="common">Jimsonweed</name>
    <name type="synonym">Common thornapple</name>
    <dbReference type="NCBI Taxonomy" id="4076"/>
    <lineage>
        <taxon>Eukaryota</taxon>
        <taxon>Viridiplantae</taxon>
        <taxon>Streptophyta</taxon>
        <taxon>Embryophyta</taxon>
        <taxon>Tracheophyta</taxon>
        <taxon>Spermatophyta</taxon>
        <taxon>Magnoliopsida</taxon>
        <taxon>eudicotyledons</taxon>
        <taxon>Gunneridae</taxon>
        <taxon>Pentapetalae</taxon>
        <taxon>asterids</taxon>
        <taxon>lamiids</taxon>
        <taxon>Solanales</taxon>
        <taxon>Solanaceae</taxon>
        <taxon>Solanoideae</taxon>
        <taxon>Datureae</taxon>
        <taxon>Datura</taxon>
    </lineage>
</organism>
<proteinExistence type="predicted"/>
<protein>
    <recommendedName>
        <fullName evidence="1">KIB1-4 beta-propeller domain-containing protein</fullName>
    </recommendedName>
</protein>
<dbReference type="Proteomes" id="UP000823775">
    <property type="component" value="Unassembled WGS sequence"/>
</dbReference>
<name>A0ABS8VQA1_DATST</name>
<evidence type="ECO:0000313" key="3">
    <source>
        <dbReference type="Proteomes" id="UP000823775"/>
    </source>
</evidence>
<dbReference type="Pfam" id="PF03478">
    <property type="entry name" value="Beta-prop_KIB1-4"/>
    <property type="match status" value="1"/>
</dbReference>
<dbReference type="InterPro" id="IPR051304">
    <property type="entry name" value="SCF_F-box_domain"/>
</dbReference>
<feature type="domain" description="KIB1-4 beta-propeller" evidence="1">
    <location>
        <begin position="147"/>
        <end position="260"/>
    </location>
</feature>
<evidence type="ECO:0000259" key="1">
    <source>
        <dbReference type="Pfam" id="PF03478"/>
    </source>
</evidence>
<dbReference type="InterPro" id="IPR005174">
    <property type="entry name" value="KIB1-4_b-propeller"/>
</dbReference>